<evidence type="ECO:0000256" key="5">
    <source>
        <dbReference type="ARBA" id="ARBA00023052"/>
    </source>
</evidence>
<dbReference type="InterPro" id="IPR004433">
    <property type="entry name" value="MenaQ_synth_MenD"/>
</dbReference>
<dbReference type="Pfam" id="PF16582">
    <property type="entry name" value="TPP_enzyme_M_2"/>
    <property type="match status" value="1"/>
</dbReference>
<dbReference type="EC" id="2.2.1.9" evidence="7"/>
<dbReference type="PIRSF" id="PIRSF004983">
    <property type="entry name" value="MenD"/>
    <property type="match status" value="1"/>
</dbReference>
<dbReference type="Gene3D" id="3.40.50.1220">
    <property type="entry name" value="TPP-binding domain"/>
    <property type="match status" value="1"/>
</dbReference>
<keyword evidence="6 7" id="KW-0464">Manganese</keyword>
<evidence type="ECO:0000256" key="4">
    <source>
        <dbReference type="ARBA" id="ARBA00022842"/>
    </source>
</evidence>
<comment type="cofactor">
    <cofactor evidence="7">
        <name>thiamine diphosphate</name>
        <dbReference type="ChEBI" id="CHEBI:58937"/>
    </cofactor>
    <text evidence="7">Binds 1 thiamine pyrophosphate per subunit.</text>
</comment>
<comment type="subunit">
    <text evidence="7">Homodimer.</text>
</comment>
<evidence type="ECO:0000313" key="12">
    <source>
        <dbReference type="Proteomes" id="UP000236721"/>
    </source>
</evidence>
<comment type="pathway">
    <text evidence="7">Quinol/quinone metabolism; 1,4-dihydroxy-2-naphthoate biosynthesis; 1,4-dihydroxy-2-naphthoate from chorismate: step 2/7.</text>
</comment>
<name>A0A1H6C4Z3_9VIBR</name>
<dbReference type="GO" id="GO:0030976">
    <property type="term" value="F:thiamine pyrophosphate binding"/>
    <property type="evidence" value="ECO:0007669"/>
    <property type="project" value="UniProtKB-UniRule"/>
</dbReference>
<dbReference type="CDD" id="cd02009">
    <property type="entry name" value="TPP_SHCHC_synthase"/>
    <property type="match status" value="1"/>
</dbReference>
<dbReference type="PANTHER" id="PTHR42916">
    <property type="entry name" value="2-SUCCINYL-5-ENOLPYRUVYL-6-HYDROXY-3-CYCLOHEXENE-1-CARBOXYLATE SYNTHASE"/>
    <property type="match status" value="1"/>
</dbReference>
<evidence type="ECO:0000256" key="1">
    <source>
        <dbReference type="ARBA" id="ARBA00022428"/>
    </source>
</evidence>
<comment type="pathway">
    <text evidence="7">Quinol/quinone metabolism; menaquinone biosynthesis.</text>
</comment>
<keyword evidence="4 7" id="KW-0460">Magnesium</keyword>
<feature type="domain" description="Thiamine pyrophosphate enzyme N-terminal TPP-binding" evidence="9">
    <location>
        <begin position="13"/>
        <end position="122"/>
    </location>
</feature>
<dbReference type="UniPathway" id="UPA00079"/>
<keyword evidence="3 7" id="KW-0479">Metal-binding</keyword>
<evidence type="ECO:0000259" key="9">
    <source>
        <dbReference type="Pfam" id="PF02776"/>
    </source>
</evidence>
<dbReference type="GO" id="GO:0030145">
    <property type="term" value="F:manganese ion binding"/>
    <property type="evidence" value="ECO:0007669"/>
    <property type="project" value="UniProtKB-UniRule"/>
</dbReference>
<dbReference type="GO" id="GO:0070204">
    <property type="term" value="F:2-succinyl-5-enolpyruvyl-6-hydroxy-3-cyclohexene-1-carboxylic-acid synthase activity"/>
    <property type="evidence" value="ECO:0007669"/>
    <property type="project" value="UniProtKB-UniRule"/>
</dbReference>
<dbReference type="InterPro" id="IPR029061">
    <property type="entry name" value="THDP-binding"/>
</dbReference>
<dbReference type="NCBIfam" id="TIGR00173">
    <property type="entry name" value="menD"/>
    <property type="match status" value="1"/>
</dbReference>
<sequence length="571" mass="62208">MSNQAALNRVWTETLIEELYRQGVRHVCIAPGSRSTPLTLEAVAHPALTIHTHFDERGLGFLALGLAKSSDSAVAVIVTSGTAVANLLPAVAETALTKEKLILLTSDRPVELVGCGANQAIAQNGLFSQHVTQTVNLPSPTTQIPLSWLLTTIDQAFAHCRQSGGAIHVNCPFPEPLYGGEDKSPYAEYLRSVADWQQSQSVYVNHYLQADADYQSMIDSLALGEKKGVIVVGNTNLTVAQRAKALAEKLGWPVLLDPQTGLGGDWQHYDIWLQNSIASDTLSQANFVLQVEARLVSKRLNAWLKKQVSPNCRYLLLTEQLERLNPDHLSLTHCQVKVERWLQQALAAKAISQHDGWGNALTQWSQKVIDCLPQRDCLSEFDIAQTLNELPADTNLFLGNSLIVRLADMISNASGMNTFSNRGASGIDGLVATASGVQRGNQRSTVLYLGDTSLLYDLNSLALFTHTQAPCVIVVANNDGGAIFDMLPVPQQQKQQCYQMPHGYHFEHAAAQFGLHYVNPETAEQLQSQLSAHLKAGKGTLLIEVRTPAQDVTTMIRQLGSAITAVTLDAE</sequence>
<dbReference type="InterPro" id="IPR032264">
    <property type="entry name" value="MenD_middle"/>
</dbReference>
<dbReference type="Pfam" id="PF02776">
    <property type="entry name" value="TPP_enzyme_N"/>
    <property type="match status" value="1"/>
</dbReference>
<evidence type="ECO:0000259" key="8">
    <source>
        <dbReference type="Pfam" id="PF02775"/>
    </source>
</evidence>
<dbReference type="Pfam" id="PF02775">
    <property type="entry name" value="TPP_enzyme_C"/>
    <property type="match status" value="1"/>
</dbReference>
<dbReference type="InterPro" id="IPR011766">
    <property type="entry name" value="TPP_enzyme_TPP-bd"/>
</dbReference>
<dbReference type="SUPFAM" id="SSF52518">
    <property type="entry name" value="Thiamin diphosphate-binding fold (THDP-binding)"/>
    <property type="match status" value="2"/>
</dbReference>
<dbReference type="RefSeq" id="WP_425275149.1">
    <property type="nucleotide sequence ID" value="NZ_FNVG01000030.1"/>
</dbReference>
<reference evidence="12" key="1">
    <citation type="submission" date="2016-10" db="EMBL/GenBank/DDBJ databases">
        <authorList>
            <person name="Varghese N."/>
            <person name="Submissions S."/>
        </authorList>
    </citation>
    <scope>NUCLEOTIDE SEQUENCE [LARGE SCALE GENOMIC DNA]</scope>
    <source>
        <strain evidence="12">CGMCC 1.7062</strain>
    </source>
</reference>
<dbReference type="GO" id="GO:0009234">
    <property type="term" value="P:menaquinone biosynthetic process"/>
    <property type="evidence" value="ECO:0007669"/>
    <property type="project" value="UniProtKB-UniRule"/>
</dbReference>
<gene>
    <name evidence="7" type="primary">menD</name>
    <name evidence="11" type="ORF">SAMN04488244_13012</name>
</gene>
<keyword evidence="1 7" id="KW-0474">Menaquinone biosynthesis</keyword>
<protein>
    <recommendedName>
        <fullName evidence="7">2-succinyl-5-enolpyruvyl-6-hydroxy-3-cyclohexene-1-carboxylate synthase</fullName>
        <shortName evidence="7">SEPHCHC synthase</shortName>
        <ecNumber evidence="7">2.2.1.9</ecNumber>
    </recommendedName>
    <alternativeName>
        <fullName evidence="7">Menaquinone biosynthesis protein MenD</fullName>
    </alternativeName>
</protein>
<evidence type="ECO:0000256" key="3">
    <source>
        <dbReference type="ARBA" id="ARBA00022723"/>
    </source>
</evidence>
<keyword evidence="5 7" id="KW-0786">Thiamine pyrophosphate</keyword>
<dbReference type="PANTHER" id="PTHR42916:SF1">
    <property type="entry name" value="PROTEIN PHYLLO, CHLOROPLASTIC"/>
    <property type="match status" value="1"/>
</dbReference>
<dbReference type="Gene3D" id="3.40.50.970">
    <property type="match status" value="2"/>
</dbReference>
<evidence type="ECO:0000256" key="7">
    <source>
        <dbReference type="HAMAP-Rule" id="MF_01659"/>
    </source>
</evidence>
<evidence type="ECO:0000256" key="6">
    <source>
        <dbReference type="ARBA" id="ARBA00023211"/>
    </source>
</evidence>
<evidence type="ECO:0000259" key="10">
    <source>
        <dbReference type="Pfam" id="PF16582"/>
    </source>
</evidence>
<keyword evidence="12" id="KW-1185">Reference proteome</keyword>
<comment type="cofactor">
    <cofactor evidence="7">
        <name>Mg(2+)</name>
        <dbReference type="ChEBI" id="CHEBI:18420"/>
    </cofactor>
    <cofactor evidence="7">
        <name>Mn(2+)</name>
        <dbReference type="ChEBI" id="CHEBI:29035"/>
    </cofactor>
</comment>
<dbReference type="EMBL" id="FNVG01000030">
    <property type="protein sequence ID" value="SEG67426.1"/>
    <property type="molecule type" value="Genomic_DNA"/>
</dbReference>
<comment type="catalytic activity">
    <reaction evidence="7">
        <text>isochorismate + 2-oxoglutarate + H(+) = 5-enolpyruvoyl-6-hydroxy-2-succinyl-cyclohex-3-ene-1-carboxylate + CO2</text>
        <dbReference type="Rhea" id="RHEA:25593"/>
        <dbReference type="ChEBI" id="CHEBI:15378"/>
        <dbReference type="ChEBI" id="CHEBI:16526"/>
        <dbReference type="ChEBI" id="CHEBI:16810"/>
        <dbReference type="ChEBI" id="CHEBI:29780"/>
        <dbReference type="ChEBI" id="CHEBI:58818"/>
        <dbReference type="EC" id="2.2.1.9"/>
    </reaction>
</comment>
<feature type="domain" description="Menaquinone biosynthesis protein MenD middle" evidence="10">
    <location>
        <begin position="188"/>
        <end position="398"/>
    </location>
</feature>
<organism evidence="11 12">
    <name type="scientific">Vibrio hangzhouensis</name>
    <dbReference type="NCBI Taxonomy" id="462991"/>
    <lineage>
        <taxon>Bacteria</taxon>
        <taxon>Pseudomonadati</taxon>
        <taxon>Pseudomonadota</taxon>
        <taxon>Gammaproteobacteria</taxon>
        <taxon>Vibrionales</taxon>
        <taxon>Vibrionaceae</taxon>
        <taxon>Vibrio</taxon>
    </lineage>
</organism>
<dbReference type="Proteomes" id="UP000236721">
    <property type="component" value="Unassembled WGS sequence"/>
</dbReference>
<dbReference type="InterPro" id="IPR012001">
    <property type="entry name" value="Thiamin_PyroP_enz_TPP-bd_dom"/>
</dbReference>
<keyword evidence="2 7" id="KW-0808">Transferase</keyword>
<evidence type="ECO:0000313" key="11">
    <source>
        <dbReference type="EMBL" id="SEG67426.1"/>
    </source>
</evidence>
<comment type="function">
    <text evidence="7">Catalyzes the thiamine diphosphate-dependent decarboxylation of 2-oxoglutarate and the subsequent addition of the resulting succinic semialdehyde-thiamine pyrophosphate anion to isochorismate to yield 2-succinyl-5-enolpyruvyl-6-hydroxy-3-cyclohexene-1-carboxylate (SEPHCHC).</text>
</comment>
<feature type="domain" description="Thiamine pyrophosphate enzyme TPP-binding" evidence="8">
    <location>
        <begin position="422"/>
        <end position="545"/>
    </location>
</feature>
<dbReference type="CDD" id="cd07037">
    <property type="entry name" value="TPP_PYR_MenD"/>
    <property type="match status" value="1"/>
</dbReference>
<accession>A0A1H6C4Z3</accession>
<dbReference type="AlphaFoldDB" id="A0A1H6C4Z3"/>
<dbReference type="HAMAP" id="MF_01659">
    <property type="entry name" value="MenD"/>
    <property type="match status" value="1"/>
</dbReference>
<dbReference type="GO" id="GO:0000287">
    <property type="term" value="F:magnesium ion binding"/>
    <property type="evidence" value="ECO:0007669"/>
    <property type="project" value="UniProtKB-UniRule"/>
</dbReference>
<evidence type="ECO:0000256" key="2">
    <source>
        <dbReference type="ARBA" id="ARBA00022679"/>
    </source>
</evidence>
<proteinExistence type="inferred from homology"/>
<dbReference type="UniPathway" id="UPA01057">
    <property type="reaction ID" value="UER00164"/>
</dbReference>
<comment type="similarity">
    <text evidence="7">Belongs to the TPP enzyme family. MenD subfamily.</text>
</comment>